<sequence length="228" mass="24712">MKKHVMGLFAAVLLIGGFGSVPAVSAASSAAPTMKKLSTVKSNNETTTSNDESTASNEEINNDSTDGGNPADDGSTDGQATESIEKVISAGLKYTGTPYEFGSNRSTTKTFDCSDFVRWIFKETLEIALPADSRQQGSYVKENGTAETDWHNLQRGDLMFFMSYKGSKEESYKSIDKSEQRITHVAIYMGEGKIMHTYSNASGGVHVGDFADTAWEHRFLFGGSVLPQ</sequence>
<dbReference type="InterPro" id="IPR051202">
    <property type="entry name" value="Peptidase_C40"/>
</dbReference>
<reference evidence="8 9" key="1">
    <citation type="submission" date="2019-03" db="EMBL/GenBank/DDBJ databases">
        <title>Cohnella endophytica sp. nov., a novel endophytic bacterium isolated from bark of Sonneratia apetala.</title>
        <authorList>
            <person name="Tuo L."/>
        </authorList>
    </citation>
    <scope>NUCLEOTIDE SEQUENCE [LARGE SCALE GENOMIC DNA]</scope>
    <source>
        <strain evidence="8 9">CCTCC AB 208254</strain>
    </source>
</reference>
<evidence type="ECO:0000259" key="7">
    <source>
        <dbReference type="PROSITE" id="PS51935"/>
    </source>
</evidence>
<feature type="chain" id="PRO_5021280267" evidence="6">
    <location>
        <begin position="27"/>
        <end position="228"/>
    </location>
</feature>
<evidence type="ECO:0000256" key="6">
    <source>
        <dbReference type="SAM" id="SignalP"/>
    </source>
</evidence>
<evidence type="ECO:0000256" key="2">
    <source>
        <dbReference type="ARBA" id="ARBA00022670"/>
    </source>
</evidence>
<dbReference type="InterPro" id="IPR000064">
    <property type="entry name" value="NLP_P60_dom"/>
</dbReference>
<evidence type="ECO:0000256" key="3">
    <source>
        <dbReference type="ARBA" id="ARBA00022801"/>
    </source>
</evidence>
<feature type="domain" description="NlpC/P60" evidence="7">
    <location>
        <begin position="81"/>
        <end position="226"/>
    </location>
</feature>
<name>A0A4Y8LPP4_9BACL</name>
<gene>
    <name evidence="8" type="ORF">E2980_23060</name>
</gene>
<dbReference type="PROSITE" id="PS51935">
    <property type="entry name" value="NLPC_P60"/>
    <property type="match status" value="1"/>
</dbReference>
<evidence type="ECO:0000256" key="5">
    <source>
        <dbReference type="SAM" id="MobiDB-lite"/>
    </source>
</evidence>
<keyword evidence="4" id="KW-0788">Thiol protease</keyword>
<keyword evidence="3" id="KW-0378">Hydrolase</keyword>
<dbReference type="GO" id="GO:0006508">
    <property type="term" value="P:proteolysis"/>
    <property type="evidence" value="ECO:0007669"/>
    <property type="project" value="UniProtKB-KW"/>
</dbReference>
<dbReference type="PANTHER" id="PTHR47053">
    <property type="entry name" value="MUREIN DD-ENDOPEPTIDASE MEPH-RELATED"/>
    <property type="match status" value="1"/>
</dbReference>
<dbReference type="GO" id="GO:0008234">
    <property type="term" value="F:cysteine-type peptidase activity"/>
    <property type="evidence" value="ECO:0007669"/>
    <property type="project" value="UniProtKB-KW"/>
</dbReference>
<feature type="signal peptide" evidence="6">
    <location>
        <begin position="1"/>
        <end position="26"/>
    </location>
</feature>
<dbReference type="AlphaFoldDB" id="A0A4Y8LPP4"/>
<keyword evidence="2" id="KW-0645">Protease</keyword>
<comment type="caution">
    <text evidence="8">The sequence shown here is derived from an EMBL/GenBank/DDBJ whole genome shotgun (WGS) entry which is preliminary data.</text>
</comment>
<accession>A0A4Y8LPP4</accession>
<dbReference type="EMBL" id="SOMN01000058">
    <property type="protein sequence ID" value="TFE19513.1"/>
    <property type="molecule type" value="Genomic_DNA"/>
</dbReference>
<dbReference type="RefSeq" id="WP_135154580.1">
    <property type="nucleotide sequence ID" value="NZ_SOMN01000058.1"/>
</dbReference>
<dbReference type="Proteomes" id="UP000297900">
    <property type="component" value="Unassembled WGS sequence"/>
</dbReference>
<dbReference type="Pfam" id="PF00877">
    <property type="entry name" value="NLPC_P60"/>
    <property type="match status" value="1"/>
</dbReference>
<keyword evidence="6" id="KW-0732">Signal</keyword>
<keyword evidence="9" id="KW-1185">Reference proteome</keyword>
<dbReference type="PANTHER" id="PTHR47053:SF1">
    <property type="entry name" value="MUREIN DD-ENDOPEPTIDASE MEPH-RELATED"/>
    <property type="match status" value="1"/>
</dbReference>
<evidence type="ECO:0000313" key="9">
    <source>
        <dbReference type="Proteomes" id="UP000297900"/>
    </source>
</evidence>
<dbReference type="OrthoDB" id="9813118at2"/>
<dbReference type="Gene3D" id="3.90.1720.10">
    <property type="entry name" value="endopeptidase domain like (from Nostoc punctiforme)"/>
    <property type="match status" value="1"/>
</dbReference>
<protein>
    <submittedName>
        <fullName evidence="8">Peptidoglycan endopeptidase</fullName>
    </submittedName>
</protein>
<evidence type="ECO:0000256" key="1">
    <source>
        <dbReference type="ARBA" id="ARBA00007074"/>
    </source>
</evidence>
<dbReference type="SUPFAM" id="SSF54001">
    <property type="entry name" value="Cysteine proteinases"/>
    <property type="match status" value="1"/>
</dbReference>
<dbReference type="InterPro" id="IPR038765">
    <property type="entry name" value="Papain-like_cys_pep_sf"/>
</dbReference>
<proteinExistence type="inferred from homology"/>
<organism evidence="8 9">
    <name type="scientific">Cohnella luojiensis</name>
    <dbReference type="NCBI Taxonomy" id="652876"/>
    <lineage>
        <taxon>Bacteria</taxon>
        <taxon>Bacillati</taxon>
        <taxon>Bacillota</taxon>
        <taxon>Bacilli</taxon>
        <taxon>Bacillales</taxon>
        <taxon>Paenibacillaceae</taxon>
        <taxon>Cohnella</taxon>
    </lineage>
</organism>
<comment type="similarity">
    <text evidence="1">Belongs to the peptidase C40 family.</text>
</comment>
<feature type="region of interest" description="Disordered" evidence="5">
    <location>
        <begin position="32"/>
        <end position="79"/>
    </location>
</feature>
<evidence type="ECO:0000256" key="4">
    <source>
        <dbReference type="ARBA" id="ARBA00022807"/>
    </source>
</evidence>
<evidence type="ECO:0000313" key="8">
    <source>
        <dbReference type="EMBL" id="TFE19513.1"/>
    </source>
</evidence>
<feature type="compositionally biased region" description="Low complexity" evidence="5">
    <location>
        <begin position="42"/>
        <end position="59"/>
    </location>
</feature>